<organism evidence="2 3">
    <name type="scientific">Thalassovita mangrovi</name>
    <dbReference type="NCBI Taxonomy" id="2692236"/>
    <lineage>
        <taxon>Bacteria</taxon>
        <taxon>Pseudomonadati</taxon>
        <taxon>Pseudomonadota</taxon>
        <taxon>Alphaproteobacteria</taxon>
        <taxon>Rhodobacterales</taxon>
        <taxon>Roseobacteraceae</taxon>
        <taxon>Thalassovita</taxon>
    </lineage>
</organism>
<evidence type="ECO:0000313" key="3">
    <source>
        <dbReference type="Proteomes" id="UP000479043"/>
    </source>
</evidence>
<keyword evidence="1" id="KW-1133">Transmembrane helix</keyword>
<protein>
    <submittedName>
        <fullName evidence="2">Uncharacterized protein</fullName>
    </submittedName>
</protein>
<dbReference type="EMBL" id="WWEN01000002">
    <property type="protein sequence ID" value="MYM54680.1"/>
    <property type="molecule type" value="Genomic_DNA"/>
</dbReference>
<keyword evidence="1" id="KW-0812">Transmembrane</keyword>
<sequence>MRWFFRQLAFNVLKMLAIFAGIYFLTIWGWNGLKARYNARADDPAYAVAFFEELVPIRSVLASRGYHPIGPDWPGWDCTYSVVELHDGAPDLPPTRRLDPDGMTTNLRYRFGGDWKETPEPELDDNTRMALSFCSQYFDDATNARLSRALAEPGSWYQRGSVVDEILYIYSLPQNIAARIRFGD</sequence>
<evidence type="ECO:0000313" key="2">
    <source>
        <dbReference type="EMBL" id="MYM54680.1"/>
    </source>
</evidence>
<keyword evidence="3" id="KW-1185">Reference proteome</keyword>
<dbReference type="Proteomes" id="UP000479043">
    <property type="component" value="Unassembled WGS sequence"/>
</dbReference>
<feature type="transmembrane region" description="Helical" evidence="1">
    <location>
        <begin position="12"/>
        <end position="30"/>
    </location>
</feature>
<dbReference type="AlphaFoldDB" id="A0A6L8LJL0"/>
<keyword evidence="1" id="KW-0472">Membrane</keyword>
<proteinExistence type="predicted"/>
<dbReference type="RefSeq" id="WP_160972356.1">
    <property type="nucleotide sequence ID" value="NZ_WWEN01000002.1"/>
</dbReference>
<comment type="caution">
    <text evidence="2">The sequence shown here is derived from an EMBL/GenBank/DDBJ whole genome shotgun (WGS) entry which is preliminary data.</text>
</comment>
<name>A0A6L8LJL0_9RHOB</name>
<gene>
    <name evidence="2" type="ORF">GR167_05140</name>
</gene>
<evidence type="ECO:0000256" key="1">
    <source>
        <dbReference type="SAM" id="Phobius"/>
    </source>
</evidence>
<accession>A0A6L8LJL0</accession>
<reference evidence="2 3" key="1">
    <citation type="submission" date="2020-01" db="EMBL/GenBank/DDBJ databases">
        <authorList>
            <person name="Chen S."/>
        </authorList>
    </citation>
    <scope>NUCLEOTIDE SEQUENCE [LARGE SCALE GENOMIC DNA]</scope>
    <source>
        <strain evidence="2 3">GS-10</strain>
    </source>
</reference>